<protein>
    <recommendedName>
        <fullName evidence="3">Trypsin-like peptidase domain-containing protein</fullName>
    </recommendedName>
</protein>
<dbReference type="AlphaFoldDB" id="A0A7D4T258"/>
<dbReference type="InterPro" id="IPR009003">
    <property type="entry name" value="Peptidase_S1_PA"/>
</dbReference>
<dbReference type="Proteomes" id="UP000504724">
    <property type="component" value="Chromosome"/>
</dbReference>
<organism evidence="1 2">
    <name type="scientific">Thiomicrorhabdus xiamenensis</name>
    <dbReference type="NCBI Taxonomy" id="2739063"/>
    <lineage>
        <taxon>Bacteria</taxon>
        <taxon>Pseudomonadati</taxon>
        <taxon>Pseudomonadota</taxon>
        <taxon>Gammaproteobacteria</taxon>
        <taxon>Thiotrichales</taxon>
        <taxon>Piscirickettsiaceae</taxon>
        <taxon>Thiomicrorhabdus</taxon>
    </lineage>
</organism>
<dbReference type="EMBL" id="CP054020">
    <property type="protein sequence ID" value="QKI90125.1"/>
    <property type="molecule type" value="Genomic_DNA"/>
</dbReference>
<sequence>MFANDPKDAVVPIFAKEKYSGKIQQIGTGIFIDFQGKPFLYTAAHVTDNSHSGELMIPTRFGIEPIDGYMAYIDLPPEVKRQDDAIDIAYYRLSTNFASSMMIHFKPFPQSRIKLIKSSLESGVCSVYGYPISKGKKRKGKYESESATFRGVAASSDVYTKLGLSEETNIIIHFHKKRAVSPESGQKINPISPKGISGGGIFLWPYGHELSNDWSLPKLIGIFHTYKKSEGLMIGTNLIPVLSAIWLGEMKGFGGVI</sequence>
<name>A0A7D4T258_9GAMM</name>
<evidence type="ECO:0008006" key="3">
    <source>
        <dbReference type="Google" id="ProtNLM"/>
    </source>
</evidence>
<evidence type="ECO:0000313" key="1">
    <source>
        <dbReference type="EMBL" id="QKI90125.1"/>
    </source>
</evidence>
<evidence type="ECO:0000313" key="2">
    <source>
        <dbReference type="Proteomes" id="UP000504724"/>
    </source>
</evidence>
<dbReference type="RefSeq" id="WP_173286630.1">
    <property type="nucleotide sequence ID" value="NZ_CP054020.1"/>
</dbReference>
<reference evidence="1 2" key="1">
    <citation type="submission" date="2020-05" db="EMBL/GenBank/DDBJ databases">
        <title>Thiomicrorhabdus sediminis sp.nov. and Thiomicrorhabdus xiamenensis sp.nov., novel sulfur-oxidizing bacteria isolated from coastal sediment.</title>
        <authorList>
            <person name="Liu X."/>
        </authorList>
    </citation>
    <scope>NUCLEOTIDE SEQUENCE [LARGE SCALE GENOMIC DNA]</scope>
    <source>
        <strain evidence="1 2">G2</strain>
    </source>
</reference>
<dbReference type="KEGG" id="txa:HQN79_11345"/>
<keyword evidence="2" id="KW-1185">Reference proteome</keyword>
<accession>A0A7D4T258</accession>
<dbReference type="SUPFAM" id="SSF50494">
    <property type="entry name" value="Trypsin-like serine proteases"/>
    <property type="match status" value="1"/>
</dbReference>
<proteinExistence type="predicted"/>
<gene>
    <name evidence="1" type="ORF">HQN79_11345</name>
</gene>